<feature type="region of interest" description="Disordered" evidence="1">
    <location>
        <begin position="19"/>
        <end position="237"/>
    </location>
</feature>
<reference evidence="2" key="2">
    <citation type="submission" date="2021-04" db="EMBL/GenBank/DDBJ databases">
        <authorList>
            <person name="Gilroy R."/>
        </authorList>
    </citation>
    <scope>NUCLEOTIDE SEQUENCE</scope>
    <source>
        <strain evidence="2">1193</strain>
    </source>
</reference>
<proteinExistence type="predicted"/>
<feature type="compositionally biased region" description="Basic and acidic residues" evidence="1">
    <location>
        <begin position="120"/>
        <end position="140"/>
    </location>
</feature>
<dbReference type="EMBL" id="DXFC01000027">
    <property type="protein sequence ID" value="HIX60795.1"/>
    <property type="molecule type" value="Genomic_DNA"/>
</dbReference>
<accession>A0A9D1WKG6</accession>
<feature type="compositionally biased region" description="Acidic residues" evidence="1">
    <location>
        <begin position="63"/>
        <end position="99"/>
    </location>
</feature>
<evidence type="ECO:0000256" key="1">
    <source>
        <dbReference type="SAM" id="MobiDB-lite"/>
    </source>
</evidence>
<organism evidence="2 3">
    <name type="scientific">Candidatus Halomonas stercoripullorum</name>
    <dbReference type="NCBI Taxonomy" id="2838617"/>
    <lineage>
        <taxon>Bacteria</taxon>
        <taxon>Pseudomonadati</taxon>
        <taxon>Pseudomonadota</taxon>
        <taxon>Gammaproteobacteria</taxon>
        <taxon>Oceanospirillales</taxon>
        <taxon>Halomonadaceae</taxon>
        <taxon>Halomonas</taxon>
    </lineage>
</organism>
<dbReference type="AlphaFoldDB" id="A0A9D1WKG6"/>
<name>A0A9D1WKG6_9GAMM</name>
<protein>
    <submittedName>
        <fullName evidence="2">Uncharacterized protein</fullName>
    </submittedName>
</protein>
<feature type="compositionally biased region" description="Basic and acidic residues" evidence="1">
    <location>
        <begin position="204"/>
        <end position="225"/>
    </location>
</feature>
<reference evidence="2" key="1">
    <citation type="journal article" date="2021" name="PeerJ">
        <title>Extensive microbial diversity within the chicken gut microbiome revealed by metagenomics and culture.</title>
        <authorList>
            <person name="Gilroy R."/>
            <person name="Ravi A."/>
            <person name="Getino M."/>
            <person name="Pursley I."/>
            <person name="Horton D.L."/>
            <person name="Alikhan N.F."/>
            <person name="Baker D."/>
            <person name="Gharbi K."/>
            <person name="Hall N."/>
            <person name="Watson M."/>
            <person name="Adriaenssens E.M."/>
            <person name="Foster-Nyarko E."/>
            <person name="Jarju S."/>
            <person name="Secka A."/>
            <person name="Antonio M."/>
            <person name="Oren A."/>
            <person name="Chaudhuri R.R."/>
            <person name="La Ragione R."/>
            <person name="Hildebrand F."/>
            <person name="Pallen M.J."/>
        </authorList>
    </citation>
    <scope>NUCLEOTIDE SEQUENCE</scope>
    <source>
        <strain evidence="2">1193</strain>
    </source>
</reference>
<feature type="compositionally biased region" description="Polar residues" evidence="1">
    <location>
        <begin position="141"/>
        <end position="154"/>
    </location>
</feature>
<comment type="caution">
    <text evidence="2">The sequence shown here is derived from an EMBL/GenBank/DDBJ whole genome shotgun (WGS) entry which is preliminary data.</text>
</comment>
<sequence>MPRIFWLSTIMILAVTLAGCGDNGDEPAATGQDEAPGVQAGDAVDPSETEPGAELPAANGEMPAEDNDAGMPQDDLEAGPEAETDAGEGLVMDEEDEADTLSNSALDTLEEGGALPGEPTRSDIDAILEETERRFEEAQRQIEQQYQELDQSPPTLEPMEDDALPESSLAPMTEEDGASSSAIEREAERSGELSQSDVDAWLEESERRFEEARRQLDEQFEEAGRSEPGSELTPTED</sequence>
<dbReference type="Proteomes" id="UP000824248">
    <property type="component" value="Unassembled WGS sequence"/>
</dbReference>
<evidence type="ECO:0000313" key="3">
    <source>
        <dbReference type="Proteomes" id="UP000824248"/>
    </source>
</evidence>
<gene>
    <name evidence="2" type="ORF">H9854_00930</name>
</gene>
<dbReference type="PROSITE" id="PS51257">
    <property type="entry name" value="PROKAR_LIPOPROTEIN"/>
    <property type="match status" value="1"/>
</dbReference>
<evidence type="ECO:0000313" key="2">
    <source>
        <dbReference type="EMBL" id="HIX60795.1"/>
    </source>
</evidence>